<name>A0A1I0BFS7_9FIRM</name>
<evidence type="ECO:0000313" key="2">
    <source>
        <dbReference type="Proteomes" id="UP000198558"/>
    </source>
</evidence>
<dbReference type="OrthoDB" id="92308at2"/>
<protein>
    <recommendedName>
        <fullName evidence="3">Thymidylate synthase (FAD)</fullName>
    </recommendedName>
</protein>
<dbReference type="RefSeq" id="WP_092351354.1">
    <property type="nucleotide sequence ID" value="NZ_FOIN01000001.1"/>
</dbReference>
<organism evidence="1 2">
    <name type="scientific">Thomasclavelia cocleata</name>
    <dbReference type="NCBI Taxonomy" id="69824"/>
    <lineage>
        <taxon>Bacteria</taxon>
        <taxon>Bacillati</taxon>
        <taxon>Bacillota</taxon>
        <taxon>Erysipelotrichia</taxon>
        <taxon>Erysipelotrichales</taxon>
        <taxon>Coprobacillaceae</taxon>
        <taxon>Thomasclavelia</taxon>
    </lineage>
</organism>
<sequence>MVKILNNVRVYELAESIYASGYPMRTSAPGEEEFIRNVLDIQIDIVNGNYDNRHIKRAIKLANAKGKGHDQYLTGILVSFDMSFTNKGWIEAERYAFLNFVSSQSTMHRITKMNIKECCSKNVDERIIDIVNEKIDKHNQTKSQDDYRDLLDNLPSGLILTARMTTNYRCLRNIYGQRSNHRLEVWQDFCEEIEQLPMAKELILGDC</sequence>
<proteinExistence type="predicted"/>
<gene>
    <name evidence="1" type="ORF">SAMN04489758_10184</name>
</gene>
<dbReference type="AlphaFoldDB" id="A0A1I0BFS7"/>
<accession>A0A1I0BFS7</accession>
<evidence type="ECO:0000313" key="1">
    <source>
        <dbReference type="EMBL" id="SET05062.1"/>
    </source>
</evidence>
<reference evidence="2" key="1">
    <citation type="submission" date="2016-10" db="EMBL/GenBank/DDBJ databases">
        <authorList>
            <person name="Varghese N."/>
            <person name="Submissions S."/>
        </authorList>
    </citation>
    <scope>NUCLEOTIDE SEQUENCE [LARGE SCALE GENOMIC DNA]</scope>
    <source>
        <strain evidence="2">DSM 1551</strain>
    </source>
</reference>
<keyword evidence="2" id="KW-1185">Reference proteome</keyword>
<evidence type="ECO:0008006" key="3">
    <source>
        <dbReference type="Google" id="ProtNLM"/>
    </source>
</evidence>
<dbReference type="Proteomes" id="UP000198558">
    <property type="component" value="Unassembled WGS sequence"/>
</dbReference>
<dbReference type="GeneID" id="78287130"/>
<dbReference type="EMBL" id="FOIN01000001">
    <property type="protein sequence ID" value="SET05062.1"/>
    <property type="molecule type" value="Genomic_DNA"/>
</dbReference>